<evidence type="ECO:0000256" key="1">
    <source>
        <dbReference type="ARBA" id="ARBA00022741"/>
    </source>
</evidence>
<evidence type="ECO:0000259" key="3">
    <source>
        <dbReference type="PROSITE" id="PS50011"/>
    </source>
</evidence>
<dbReference type="GO" id="GO:0016301">
    <property type="term" value="F:kinase activity"/>
    <property type="evidence" value="ECO:0007669"/>
    <property type="project" value="UniProtKB-KW"/>
</dbReference>
<evidence type="ECO:0000313" key="5">
    <source>
        <dbReference type="Proteomes" id="UP001651158"/>
    </source>
</evidence>
<dbReference type="PROSITE" id="PS50011">
    <property type="entry name" value="PROTEIN_KINASE_DOM"/>
    <property type="match status" value="1"/>
</dbReference>
<dbReference type="Pfam" id="PF00069">
    <property type="entry name" value="Pkinase"/>
    <property type="match status" value="1"/>
</dbReference>
<keyword evidence="4" id="KW-0418">Kinase</keyword>
<dbReference type="InterPro" id="IPR000719">
    <property type="entry name" value="Prot_kinase_dom"/>
</dbReference>
<dbReference type="InterPro" id="IPR011009">
    <property type="entry name" value="Kinase-like_dom_sf"/>
</dbReference>
<proteinExistence type="predicted"/>
<keyword evidence="4" id="KW-0808">Transferase</keyword>
<dbReference type="PANTHER" id="PTHR24346">
    <property type="entry name" value="MAP/MICROTUBULE AFFINITY-REGULATING KINASE"/>
    <property type="match status" value="1"/>
</dbReference>
<evidence type="ECO:0000256" key="2">
    <source>
        <dbReference type="ARBA" id="ARBA00022840"/>
    </source>
</evidence>
<keyword evidence="5" id="KW-1185">Reference proteome</keyword>
<dbReference type="PANTHER" id="PTHR24346:SF77">
    <property type="entry name" value="SERINE THREONINE PROTEIN KINASE"/>
    <property type="match status" value="1"/>
</dbReference>
<dbReference type="SUPFAM" id="SSF56112">
    <property type="entry name" value="Protein kinase-like (PK-like)"/>
    <property type="match status" value="1"/>
</dbReference>
<dbReference type="SMART" id="SM00220">
    <property type="entry name" value="S_TKc"/>
    <property type="match status" value="1"/>
</dbReference>
<protein>
    <submittedName>
        <fullName evidence="4">Serine/threonine-protein kinase GRIK1</fullName>
    </submittedName>
</protein>
<keyword evidence="1" id="KW-0547">Nucleotide-binding</keyword>
<dbReference type="Proteomes" id="UP001651158">
    <property type="component" value="Unassembled WGS sequence"/>
</dbReference>
<accession>A0ABR4QT16</accession>
<keyword evidence="2" id="KW-0067">ATP-binding</keyword>
<comment type="caution">
    <text evidence="4">The sequence shown here is derived from an EMBL/GenBank/DDBJ whole genome shotgun (WGS) entry which is preliminary data.</text>
</comment>
<dbReference type="Gene3D" id="1.10.510.10">
    <property type="entry name" value="Transferase(Phosphotransferase) domain 1"/>
    <property type="match status" value="1"/>
</dbReference>
<feature type="domain" description="Protein kinase" evidence="3">
    <location>
        <begin position="1"/>
        <end position="158"/>
    </location>
</feature>
<name>A0ABR4QT16_9CEST</name>
<reference evidence="4 5" key="1">
    <citation type="journal article" date="2022" name="Front. Cell. Infect. Microbiol.">
        <title>The Genomes of Two Strains of Taenia crassiceps the Animal Model for the Study of Human Cysticercosis.</title>
        <authorList>
            <person name="Bobes R.J."/>
            <person name="Estrada K."/>
            <person name="Rios-Valencia D.G."/>
            <person name="Calderon-Gallegos A."/>
            <person name="de la Torre P."/>
            <person name="Carrero J.C."/>
            <person name="Sanchez-Flores A."/>
            <person name="Laclette J.P."/>
        </authorList>
    </citation>
    <scope>NUCLEOTIDE SEQUENCE [LARGE SCALE GENOMIC DNA]</scope>
    <source>
        <strain evidence="4">WFUcys</strain>
    </source>
</reference>
<dbReference type="EMBL" id="JAKROA010000001">
    <property type="protein sequence ID" value="KAL5112609.1"/>
    <property type="molecule type" value="Genomic_DNA"/>
</dbReference>
<organism evidence="4 5">
    <name type="scientific">Taenia crassiceps</name>
    <dbReference type="NCBI Taxonomy" id="6207"/>
    <lineage>
        <taxon>Eukaryota</taxon>
        <taxon>Metazoa</taxon>
        <taxon>Spiralia</taxon>
        <taxon>Lophotrochozoa</taxon>
        <taxon>Platyhelminthes</taxon>
        <taxon>Cestoda</taxon>
        <taxon>Eucestoda</taxon>
        <taxon>Cyclophyllidea</taxon>
        <taxon>Taeniidae</taxon>
        <taxon>Taenia</taxon>
    </lineage>
</organism>
<sequence>MEYARQGTYVSKVIYYETIDDHETSEEGITETDKSLIRSASEGPIRYSKADDQVKGTVGTPAFLAPECVQGTGEAYSGKKAEIWAVGMTLALMLTGKLPYDGLTKYDIMEAIRTKPLNIKKSELFRGISSRAIDFLTNALNRNPKERFDALKLKVQWPKAVTIILGVNVDKRTSNGCTISKTVKKLHVFTICAPYTG</sequence>
<gene>
    <name evidence="4" type="ORF">TcWFU_007874</name>
</gene>
<evidence type="ECO:0000313" key="4">
    <source>
        <dbReference type="EMBL" id="KAL5112609.1"/>
    </source>
</evidence>